<dbReference type="EMBL" id="JAODUO010001612">
    <property type="protein sequence ID" value="KAK2160957.1"/>
    <property type="molecule type" value="Genomic_DNA"/>
</dbReference>
<dbReference type="Proteomes" id="UP001209878">
    <property type="component" value="Unassembled WGS sequence"/>
</dbReference>
<proteinExistence type="predicted"/>
<sequence>MSSTAIQMRRLESVQGRLIKHSLGLSKLSHSLI</sequence>
<gene>
    <name evidence="1" type="ORF">NP493_1613g00065</name>
</gene>
<reference evidence="1" key="1">
    <citation type="journal article" date="2023" name="Mol. Biol. Evol.">
        <title>Third-Generation Sequencing Reveals the Adaptive Role of the Epigenome in Three Deep-Sea Polychaetes.</title>
        <authorList>
            <person name="Perez M."/>
            <person name="Aroh O."/>
            <person name="Sun Y."/>
            <person name="Lan Y."/>
            <person name="Juniper S.K."/>
            <person name="Young C.R."/>
            <person name="Angers B."/>
            <person name="Qian P.Y."/>
        </authorList>
    </citation>
    <scope>NUCLEOTIDE SEQUENCE</scope>
    <source>
        <strain evidence="1">R07B-5</strain>
    </source>
</reference>
<organism evidence="1 2">
    <name type="scientific">Ridgeia piscesae</name>
    <name type="common">Tubeworm</name>
    <dbReference type="NCBI Taxonomy" id="27915"/>
    <lineage>
        <taxon>Eukaryota</taxon>
        <taxon>Metazoa</taxon>
        <taxon>Spiralia</taxon>
        <taxon>Lophotrochozoa</taxon>
        <taxon>Annelida</taxon>
        <taxon>Polychaeta</taxon>
        <taxon>Sedentaria</taxon>
        <taxon>Canalipalpata</taxon>
        <taxon>Sabellida</taxon>
        <taxon>Siboglinidae</taxon>
        <taxon>Ridgeia</taxon>
    </lineage>
</organism>
<comment type="caution">
    <text evidence="1">The sequence shown here is derived from an EMBL/GenBank/DDBJ whole genome shotgun (WGS) entry which is preliminary data.</text>
</comment>
<keyword evidence="2" id="KW-1185">Reference proteome</keyword>
<dbReference type="AlphaFoldDB" id="A0AAD9N8F3"/>
<name>A0AAD9N8F3_RIDPI</name>
<accession>A0AAD9N8F3</accession>
<evidence type="ECO:0000313" key="2">
    <source>
        <dbReference type="Proteomes" id="UP001209878"/>
    </source>
</evidence>
<protein>
    <submittedName>
        <fullName evidence="1">Uncharacterized protein</fullName>
    </submittedName>
</protein>
<evidence type="ECO:0000313" key="1">
    <source>
        <dbReference type="EMBL" id="KAK2160957.1"/>
    </source>
</evidence>